<evidence type="ECO:0000313" key="6">
    <source>
        <dbReference type="EMBL" id="QKD84592.1"/>
    </source>
</evidence>
<feature type="domain" description="Alanine racemase N-terminal" evidence="5">
    <location>
        <begin position="7"/>
        <end position="225"/>
    </location>
</feature>
<evidence type="ECO:0000313" key="7">
    <source>
        <dbReference type="Proteomes" id="UP000505210"/>
    </source>
</evidence>
<name>A0A6M8BEI3_9CYAN</name>
<proteinExistence type="inferred from homology"/>
<evidence type="ECO:0000256" key="2">
    <source>
        <dbReference type="HAMAP-Rule" id="MF_02087"/>
    </source>
</evidence>
<feature type="modified residue" description="N6-(pyridoxal phosphate)lysine" evidence="2 3">
    <location>
        <position position="31"/>
    </location>
</feature>
<dbReference type="CDD" id="cd00635">
    <property type="entry name" value="PLPDE_III_YBL036c_like"/>
    <property type="match status" value="1"/>
</dbReference>
<dbReference type="EMBL" id="CP053661">
    <property type="protein sequence ID" value="QKD84592.1"/>
    <property type="molecule type" value="Genomic_DNA"/>
</dbReference>
<evidence type="ECO:0000256" key="4">
    <source>
        <dbReference type="RuleBase" id="RU004514"/>
    </source>
</evidence>
<dbReference type="Pfam" id="PF01168">
    <property type="entry name" value="Ala_racemase_N"/>
    <property type="match status" value="1"/>
</dbReference>
<dbReference type="InterPro" id="IPR011078">
    <property type="entry name" value="PyrdxlP_homeostasis"/>
</dbReference>
<comment type="function">
    <text evidence="2">Pyridoxal 5'-phosphate (PLP)-binding protein, which is involved in PLP homeostasis.</text>
</comment>
<evidence type="ECO:0000256" key="1">
    <source>
        <dbReference type="ARBA" id="ARBA00022898"/>
    </source>
</evidence>
<dbReference type="Gene3D" id="3.20.20.10">
    <property type="entry name" value="Alanine racemase"/>
    <property type="match status" value="1"/>
</dbReference>
<dbReference type="SUPFAM" id="SSF51419">
    <property type="entry name" value="PLP-binding barrel"/>
    <property type="match status" value="1"/>
</dbReference>
<evidence type="ECO:0000259" key="5">
    <source>
        <dbReference type="Pfam" id="PF01168"/>
    </source>
</evidence>
<dbReference type="PIRSF" id="PIRSF004848">
    <property type="entry name" value="YBL036c_PLPDEIII"/>
    <property type="match status" value="1"/>
</dbReference>
<comment type="similarity">
    <text evidence="2 4">Belongs to the pyridoxal phosphate-binding protein YggS/PROSC family.</text>
</comment>
<comment type="cofactor">
    <cofactor evidence="3">
        <name>pyridoxal 5'-phosphate</name>
        <dbReference type="ChEBI" id="CHEBI:597326"/>
    </cofactor>
</comment>
<dbReference type="GO" id="GO:0030170">
    <property type="term" value="F:pyridoxal phosphate binding"/>
    <property type="evidence" value="ECO:0007669"/>
    <property type="project" value="UniProtKB-UniRule"/>
</dbReference>
<dbReference type="InterPro" id="IPR029066">
    <property type="entry name" value="PLP-binding_barrel"/>
</dbReference>
<gene>
    <name evidence="6" type="ORF">HPC62_22530</name>
</gene>
<dbReference type="AlphaFoldDB" id="A0A6M8BEI3"/>
<dbReference type="InterPro" id="IPR001608">
    <property type="entry name" value="Ala_racemase_N"/>
</dbReference>
<accession>A0A6M8BEI3</accession>
<reference evidence="6 7" key="1">
    <citation type="submission" date="2020-05" db="EMBL/GenBank/DDBJ databases">
        <title>Complete genome sequence of of a novel Thermoleptolyngbya strain isolated from hot springs of Ganzi, Sichuan China.</title>
        <authorList>
            <person name="Tang J."/>
            <person name="Daroch M."/>
            <person name="Li L."/>
            <person name="Waleron K."/>
            <person name="Waleron M."/>
            <person name="Waleron M."/>
        </authorList>
    </citation>
    <scope>NUCLEOTIDE SEQUENCE [LARGE SCALE GENOMIC DNA]</scope>
    <source>
        <strain evidence="6 7">PKUAC-SCTA183</strain>
    </source>
</reference>
<dbReference type="KEGG" id="theu:HPC62_22530"/>
<keyword evidence="1 2" id="KW-0663">Pyridoxal phosphate</keyword>
<dbReference type="Proteomes" id="UP000505210">
    <property type="component" value="Chromosome"/>
</dbReference>
<protein>
    <recommendedName>
        <fullName evidence="2">Pyridoxal phosphate homeostasis protein</fullName>
        <shortName evidence="2">PLP homeostasis protein</shortName>
    </recommendedName>
</protein>
<dbReference type="PANTHER" id="PTHR10146">
    <property type="entry name" value="PROLINE SYNTHETASE CO-TRANSCRIBED BACTERIAL HOMOLOG PROTEIN"/>
    <property type="match status" value="1"/>
</dbReference>
<dbReference type="PANTHER" id="PTHR10146:SF14">
    <property type="entry name" value="PYRIDOXAL PHOSPHATE HOMEOSTASIS PROTEIN"/>
    <property type="match status" value="1"/>
</dbReference>
<dbReference type="RefSeq" id="WP_172358611.1">
    <property type="nucleotide sequence ID" value="NZ_CP053661.1"/>
</dbReference>
<dbReference type="HAMAP" id="MF_02087">
    <property type="entry name" value="PLP_homeostasis"/>
    <property type="match status" value="1"/>
</dbReference>
<organism evidence="6 7">
    <name type="scientific">Thermoleptolyngbya sichuanensis A183</name>
    <dbReference type="NCBI Taxonomy" id="2737172"/>
    <lineage>
        <taxon>Bacteria</taxon>
        <taxon>Bacillati</taxon>
        <taxon>Cyanobacteriota</taxon>
        <taxon>Cyanophyceae</taxon>
        <taxon>Oculatellales</taxon>
        <taxon>Oculatellaceae</taxon>
        <taxon>Thermoleptolyngbya</taxon>
        <taxon>Thermoleptolyngbya sichuanensis</taxon>
    </lineage>
</organism>
<keyword evidence="7" id="KW-1185">Reference proteome</keyword>
<sequence>MSAAAPEAIAQTIHQIRQTLPDRVRLMAVTKQVSPDAMRAAYAAGIRDFGESRLQEAIAKQAELQDLSDVTWHLIGHLQSNKAAKVLDHFHWIHSVDSLKLAQRLNQLAGDRPTRPRVCLQVKILPDPNKFGWTVPELLADLPLLDDCQHLDIVGLMTIPPYGLNPDVTKSVFLQTRELAEKIRHQTLKTIRMEELSMGMSEDYPLAVEAGATIIRLGRVLFGERTAI</sequence>
<evidence type="ECO:0000256" key="3">
    <source>
        <dbReference type="PIRSR" id="PIRSR004848-1"/>
    </source>
</evidence>
<dbReference type="NCBIfam" id="TIGR00044">
    <property type="entry name" value="YggS family pyridoxal phosphate-dependent enzyme"/>
    <property type="match status" value="1"/>
</dbReference>